<evidence type="ECO:0008006" key="5">
    <source>
        <dbReference type="Google" id="ProtNLM"/>
    </source>
</evidence>
<dbReference type="Proteomes" id="UP000294558">
    <property type="component" value="Unassembled WGS sequence"/>
</dbReference>
<reference evidence="3 4" key="1">
    <citation type="submission" date="2019-03" db="EMBL/GenBank/DDBJ databases">
        <title>Sequencing the genomes of 1000 actinobacteria strains.</title>
        <authorList>
            <person name="Klenk H.-P."/>
        </authorList>
    </citation>
    <scope>NUCLEOTIDE SEQUENCE [LARGE SCALE GENOMIC DNA]</scope>
    <source>
        <strain evidence="3 4">DSM 18936</strain>
    </source>
</reference>
<organism evidence="3 4">
    <name type="scientific">Ilumatobacter fluminis</name>
    <dbReference type="NCBI Taxonomy" id="467091"/>
    <lineage>
        <taxon>Bacteria</taxon>
        <taxon>Bacillati</taxon>
        <taxon>Actinomycetota</taxon>
        <taxon>Acidimicrobiia</taxon>
        <taxon>Acidimicrobiales</taxon>
        <taxon>Ilumatobacteraceae</taxon>
        <taxon>Ilumatobacter</taxon>
    </lineage>
</organism>
<dbReference type="RefSeq" id="WP_133869743.1">
    <property type="nucleotide sequence ID" value="NZ_SOAU01000001.1"/>
</dbReference>
<feature type="transmembrane region" description="Helical" evidence="2">
    <location>
        <begin position="55"/>
        <end position="76"/>
    </location>
</feature>
<evidence type="ECO:0000256" key="1">
    <source>
        <dbReference type="SAM" id="MobiDB-lite"/>
    </source>
</evidence>
<feature type="compositionally biased region" description="Low complexity" evidence="1">
    <location>
        <begin position="83"/>
        <end position="92"/>
    </location>
</feature>
<dbReference type="EMBL" id="SOAU01000001">
    <property type="protein sequence ID" value="TDT17452.1"/>
    <property type="molecule type" value="Genomic_DNA"/>
</dbReference>
<dbReference type="OrthoDB" id="4503168at2"/>
<keyword evidence="2" id="KW-1133">Transmembrane helix</keyword>
<dbReference type="SUPFAM" id="SSF50998">
    <property type="entry name" value="Quinoprotein alcohol dehydrogenase-like"/>
    <property type="match status" value="1"/>
</dbReference>
<proteinExistence type="predicted"/>
<keyword evidence="2" id="KW-0472">Membrane</keyword>
<feature type="region of interest" description="Disordered" evidence="1">
    <location>
        <begin position="78"/>
        <end position="99"/>
    </location>
</feature>
<sequence>MSDQPDRPDEHALDRMGLDAFDAVAVPDQWDDITRRADGAELGSSSSASSRRSPATWFMAAAAVALVAVAAVAVSVRSGNDSAPTPATTPDATMPPPDTTVSLPVVSPTEPPESTIADDLVELSDWTGMPAGLAIEDLQAVGLRFQLVEVVDETAGHDVVLGWSVLGDVDAAPGSLVPTGSVVELTVAVSPETAAPPPDTVPDNVPDMVDGEVVAAWNPDCVERTSGAATLGSIDQALTQFTTVGAEPTLDLGVPTIETRNGSESPLLSPVVVPGGVALTLYGQSLDGTDAITVEVVDLDGAVRWRRCLEGVGWPRALVPAGRQLWLAAGDGEALLLPFDLSTGADFSPPFSTGDRTIDGILGDRVLVGVPWDAGVIDADSRLGVIDLDGFTATDIPYPDVAIGTPSDRVRYELIEGDGALLVAATPIDGSLPETVWTGEAWSSDPDDLRSLPPTLRIPYGEDSVLELLDGAGDVVWSEPGFHHISREGFASAVSGSVALVMECLTWTDGAGCQWLDENTPPDEQLVAFDLETGERLWSRPGGQAFAALDGNRGIVTADVGWELIDLRTGERVDDVAVAAWPQDDIFFNECCGAGDYIWTRLDGGVLFEATGDRLRVWLPPEASTPTITTDAFS</sequence>
<dbReference type="AlphaFoldDB" id="A0A4R7I1K0"/>
<keyword evidence="4" id="KW-1185">Reference proteome</keyword>
<name>A0A4R7I1K0_9ACTN</name>
<evidence type="ECO:0000313" key="4">
    <source>
        <dbReference type="Proteomes" id="UP000294558"/>
    </source>
</evidence>
<protein>
    <recommendedName>
        <fullName evidence="5">PASTA domain-containing protein</fullName>
    </recommendedName>
</protein>
<accession>A0A4R7I1K0</accession>
<evidence type="ECO:0000313" key="3">
    <source>
        <dbReference type="EMBL" id="TDT17452.1"/>
    </source>
</evidence>
<keyword evidence="2" id="KW-0812">Transmembrane</keyword>
<evidence type="ECO:0000256" key="2">
    <source>
        <dbReference type="SAM" id="Phobius"/>
    </source>
</evidence>
<dbReference type="InterPro" id="IPR011047">
    <property type="entry name" value="Quinoprotein_ADH-like_sf"/>
</dbReference>
<gene>
    <name evidence="3" type="ORF">BDK89_3062</name>
</gene>
<comment type="caution">
    <text evidence="3">The sequence shown here is derived from an EMBL/GenBank/DDBJ whole genome shotgun (WGS) entry which is preliminary data.</text>
</comment>